<dbReference type="EMBL" id="CP059733">
    <property type="protein sequence ID" value="WDE05442.1"/>
    <property type="molecule type" value="Genomic_DNA"/>
</dbReference>
<keyword evidence="1" id="KW-1133">Transmembrane helix</keyword>
<organism evidence="2 3">
    <name type="scientific">Thalassomonas viridans</name>
    <dbReference type="NCBI Taxonomy" id="137584"/>
    <lineage>
        <taxon>Bacteria</taxon>
        <taxon>Pseudomonadati</taxon>
        <taxon>Pseudomonadota</taxon>
        <taxon>Gammaproteobacteria</taxon>
        <taxon>Alteromonadales</taxon>
        <taxon>Colwelliaceae</taxon>
        <taxon>Thalassomonas</taxon>
    </lineage>
</organism>
<reference evidence="2 3" key="1">
    <citation type="journal article" date="2015" name="Genome Announc.">
        <title>Draft Genome Sequences of Marine Isolates of Thalassomonas viridans and Thalassomonas actiniarum.</title>
        <authorList>
            <person name="Olonade I."/>
            <person name="van Zyl L.J."/>
            <person name="Trindade M."/>
        </authorList>
    </citation>
    <scope>NUCLEOTIDE SEQUENCE [LARGE SCALE GENOMIC DNA]</scope>
    <source>
        <strain evidence="2 3">XOM25</strain>
    </source>
</reference>
<feature type="transmembrane region" description="Helical" evidence="1">
    <location>
        <begin position="95"/>
        <end position="117"/>
    </location>
</feature>
<dbReference type="Proteomes" id="UP000032352">
    <property type="component" value="Chromosome"/>
</dbReference>
<keyword evidence="1" id="KW-0472">Membrane</keyword>
<keyword evidence="3" id="KW-1185">Reference proteome</keyword>
<evidence type="ECO:0000313" key="2">
    <source>
        <dbReference type="EMBL" id="WDE05442.1"/>
    </source>
</evidence>
<evidence type="ECO:0000256" key="1">
    <source>
        <dbReference type="SAM" id="Phobius"/>
    </source>
</evidence>
<name>A0AAF0C7M1_9GAMM</name>
<protein>
    <submittedName>
        <fullName evidence="2">Uncharacterized protein</fullName>
    </submittedName>
</protein>
<dbReference type="RefSeq" id="WP_044842616.1">
    <property type="nucleotide sequence ID" value="NZ_CP059733.1"/>
</dbReference>
<accession>A0AAF0C7M1</accession>
<keyword evidence="1" id="KW-0812">Transmembrane</keyword>
<dbReference type="AlphaFoldDB" id="A0AAF0C7M1"/>
<proteinExistence type="predicted"/>
<feature type="transmembrane region" description="Helical" evidence="1">
    <location>
        <begin position="13"/>
        <end position="35"/>
    </location>
</feature>
<dbReference type="KEGG" id="tvd:SG34_000380"/>
<gene>
    <name evidence="2" type="ORF">SG34_000380</name>
</gene>
<evidence type="ECO:0000313" key="3">
    <source>
        <dbReference type="Proteomes" id="UP000032352"/>
    </source>
</evidence>
<reference evidence="2 3" key="2">
    <citation type="journal article" date="2022" name="Mar. Drugs">
        <title>Bioassay-Guided Fractionation Leads to the Detection of Cholic Acid Generated by the Rare Thalassomonas sp.</title>
        <authorList>
            <person name="Pheiffer F."/>
            <person name="Schneider Y.K."/>
            <person name="Hansen E.H."/>
            <person name="Andersen J.H."/>
            <person name="Isaksson J."/>
            <person name="Busche T."/>
            <person name="R C."/>
            <person name="Kalinowski J."/>
            <person name="Zyl L.V."/>
            <person name="Trindade M."/>
        </authorList>
    </citation>
    <scope>NUCLEOTIDE SEQUENCE [LARGE SCALE GENOMIC DNA]</scope>
    <source>
        <strain evidence="2 3">XOM25</strain>
    </source>
</reference>
<sequence length="119" mass="13449">MSFNLVDVGIENWLLYGGGVFLLIFSIAIVCFIRVSGKHIEREMKKEGILPPHWDSVMGLRYAMYAIVIVRNTVSPVSLVNDEAILRHARKKDRYLAAFYLVSGGLTLILATSYYFYAA</sequence>